<dbReference type="InterPro" id="IPR029052">
    <property type="entry name" value="Metallo-depent_PP-like"/>
</dbReference>
<name>A0A7G9QX41_9GAMM</name>
<reference evidence="2 3" key="1">
    <citation type="submission" date="2020-08" db="EMBL/GenBank/DDBJ databases">
        <title>Genome sequence of Thermomonas brevis KACC 16975T.</title>
        <authorList>
            <person name="Hyun D.-W."/>
            <person name="Bae J.-W."/>
        </authorList>
    </citation>
    <scope>NUCLEOTIDE SEQUENCE [LARGE SCALE GENOMIC DNA]</scope>
    <source>
        <strain evidence="2 3">KACC 16975</strain>
    </source>
</reference>
<evidence type="ECO:0000313" key="3">
    <source>
        <dbReference type="Proteomes" id="UP000515977"/>
    </source>
</evidence>
<dbReference type="SUPFAM" id="SSF56300">
    <property type="entry name" value="Metallo-dependent phosphatases"/>
    <property type="match status" value="1"/>
</dbReference>
<sequence length="436" mass="47035">MSRKRAWGRKLGWTLAAACVLALAGLAAWLENAQVKQTAGGVDVRLLLPLPRVGSIAVPLYADGAGQARIAGFLDGPVVRRDAEGGWHAAWFCEDRVMRADGSGPALSFECAGQRHALRIEQPTPPVADGAMPDEITVVSDIEGNARFLDDTLRKLGIADGDGQWRYGKGHLVVLGDSVDRGRAVFGVLWRLHQLALQAQDAGGAVHVLLGNHEQYALRGNFSRADPEHAYALERLGGYAAGYGPGTLLGDWLRAQPVMLKLGRTLFVHGGISPQLAAGPDDLPALNRRMRDYWRAPRAGAAEFEPVLGFTGLTQYRGMVAALDGKYPRATQADVDRAGARFGVDRIVVAHTQVPRVTSLYGGRVWAVNTGDADVRQQVLQFHAGEPAVVETGVSRSSDKPEGRVRAFSLSSARDRAVLAAAWRRMRQLSSLPHPY</sequence>
<dbReference type="Gene3D" id="3.60.21.10">
    <property type="match status" value="1"/>
</dbReference>
<dbReference type="PANTHER" id="PTHR46546:SF4">
    <property type="entry name" value="SHEWANELLA-LIKE PROTEIN PHOSPHATASE 1"/>
    <property type="match status" value="1"/>
</dbReference>
<dbReference type="KEGG" id="tbv:H9L17_07265"/>
<organism evidence="2 3">
    <name type="scientific">Thermomonas brevis</name>
    <dbReference type="NCBI Taxonomy" id="215691"/>
    <lineage>
        <taxon>Bacteria</taxon>
        <taxon>Pseudomonadati</taxon>
        <taxon>Pseudomonadota</taxon>
        <taxon>Gammaproteobacteria</taxon>
        <taxon>Lysobacterales</taxon>
        <taxon>Lysobacteraceae</taxon>
        <taxon>Thermomonas</taxon>
    </lineage>
</organism>
<dbReference type="RefSeq" id="WP_187571660.1">
    <property type="nucleotide sequence ID" value="NZ_CP060711.1"/>
</dbReference>
<dbReference type="AlphaFoldDB" id="A0A7G9QX41"/>
<dbReference type="EMBL" id="CP060711">
    <property type="protein sequence ID" value="QNN47916.1"/>
    <property type="molecule type" value="Genomic_DNA"/>
</dbReference>
<evidence type="ECO:0000259" key="1">
    <source>
        <dbReference type="Pfam" id="PF00149"/>
    </source>
</evidence>
<dbReference type="PANTHER" id="PTHR46546">
    <property type="entry name" value="SHEWANELLA-LIKE PROTEIN PHOSPHATASE 1"/>
    <property type="match status" value="1"/>
</dbReference>
<dbReference type="GO" id="GO:0016787">
    <property type="term" value="F:hydrolase activity"/>
    <property type="evidence" value="ECO:0007669"/>
    <property type="project" value="InterPro"/>
</dbReference>
<dbReference type="InterPro" id="IPR004843">
    <property type="entry name" value="Calcineurin-like_PHP"/>
</dbReference>
<dbReference type="Proteomes" id="UP000515977">
    <property type="component" value="Chromosome"/>
</dbReference>
<accession>A0A7G9QX41</accession>
<gene>
    <name evidence="2" type="ORF">H9L17_07265</name>
</gene>
<proteinExistence type="predicted"/>
<protein>
    <submittedName>
        <fullName evidence="2">Metallophosphoesterase</fullName>
    </submittedName>
</protein>
<keyword evidence="3" id="KW-1185">Reference proteome</keyword>
<dbReference type="Pfam" id="PF00149">
    <property type="entry name" value="Metallophos"/>
    <property type="match status" value="1"/>
</dbReference>
<evidence type="ECO:0000313" key="2">
    <source>
        <dbReference type="EMBL" id="QNN47916.1"/>
    </source>
</evidence>
<feature type="domain" description="Calcineurin-like phosphoesterase" evidence="1">
    <location>
        <begin position="136"/>
        <end position="354"/>
    </location>
</feature>